<dbReference type="InterPro" id="IPR001841">
    <property type="entry name" value="Znf_RING"/>
</dbReference>
<dbReference type="SUPFAM" id="SSF57850">
    <property type="entry name" value="RING/U-box"/>
    <property type="match status" value="1"/>
</dbReference>
<keyword evidence="3" id="KW-0808">Transferase</keyword>
<dbReference type="PROSITE" id="PS50089">
    <property type="entry name" value="ZF_RING_2"/>
    <property type="match status" value="1"/>
</dbReference>
<evidence type="ECO:0000256" key="9">
    <source>
        <dbReference type="SAM" id="MobiDB-lite"/>
    </source>
</evidence>
<comment type="catalytic activity">
    <reaction evidence="1">
        <text>S-ubiquitinyl-[E2 ubiquitin-conjugating enzyme]-L-cysteine + [acceptor protein]-L-lysine = [E2 ubiquitin-conjugating enzyme]-L-cysteine + N(6)-ubiquitinyl-[acceptor protein]-L-lysine.</text>
        <dbReference type="EC" id="2.3.2.27"/>
    </reaction>
</comment>
<accession>A0A0A9CJT1</accession>
<keyword evidence="5 8" id="KW-0863">Zinc-finger</keyword>
<dbReference type="FunFam" id="3.30.40.10:FF:000022">
    <property type="entry name" value="E3 ubiquitin-protein ligase RING1-like"/>
    <property type="match status" value="1"/>
</dbReference>
<evidence type="ECO:0000256" key="7">
    <source>
        <dbReference type="ARBA" id="ARBA00022833"/>
    </source>
</evidence>
<reference evidence="11" key="2">
    <citation type="journal article" date="2015" name="Data Brief">
        <title>Shoot transcriptome of the giant reed, Arundo donax.</title>
        <authorList>
            <person name="Barrero R.A."/>
            <person name="Guerrero F.D."/>
            <person name="Moolhuijzen P."/>
            <person name="Goolsby J.A."/>
            <person name="Tidwell J."/>
            <person name="Bellgard S.E."/>
            <person name="Bellgard M.I."/>
        </authorList>
    </citation>
    <scope>NUCLEOTIDE SEQUENCE</scope>
    <source>
        <tissue evidence="11">Shoot tissue taken approximately 20 cm above the soil surface</tissue>
    </source>
</reference>
<evidence type="ECO:0000256" key="2">
    <source>
        <dbReference type="ARBA" id="ARBA00012483"/>
    </source>
</evidence>
<dbReference type="EC" id="2.3.2.27" evidence="2"/>
<dbReference type="GO" id="GO:0061630">
    <property type="term" value="F:ubiquitin protein ligase activity"/>
    <property type="evidence" value="ECO:0007669"/>
    <property type="project" value="UniProtKB-EC"/>
</dbReference>
<dbReference type="SMART" id="SM00184">
    <property type="entry name" value="RING"/>
    <property type="match status" value="1"/>
</dbReference>
<evidence type="ECO:0000256" key="5">
    <source>
        <dbReference type="ARBA" id="ARBA00022771"/>
    </source>
</evidence>
<feature type="region of interest" description="Disordered" evidence="9">
    <location>
        <begin position="64"/>
        <end position="106"/>
    </location>
</feature>
<feature type="domain" description="RING-type" evidence="10">
    <location>
        <begin position="17"/>
        <end position="58"/>
    </location>
</feature>
<name>A0A0A9CJT1_ARUDO</name>
<dbReference type="GO" id="GO:0008270">
    <property type="term" value="F:zinc ion binding"/>
    <property type="evidence" value="ECO:0007669"/>
    <property type="project" value="UniProtKB-KW"/>
</dbReference>
<evidence type="ECO:0000256" key="3">
    <source>
        <dbReference type="ARBA" id="ARBA00022679"/>
    </source>
</evidence>
<organism evidence="11">
    <name type="scientific">Arundo donax</name>
    <name type="common">Giant reed</name>
    <name type="synonym">Donax arundinaceus</name>
    <dbReference type="NCBI Taxonomy" id="35708"/>
    <lineage>
        <taxon>Eukaryota</taxon>
        <taxon>Viridiplantae</taxon>
        <taxon>Streptophyta</taxon>
        <taxon>Embryophyta</taxon>
        <taxon>Tracheophyta</taxon>
        <taxon>Spermatophyta</taxon>
        <taxon>Magnoliopsida</taxon>
        <taxon>Liliopsida</taxon>
        <taxon>Poales</taxon>
        <taxon>Poaceae</taxon>
        <taxon>PACMAD clade</taxon>
        <taxon>Arundinoideae</taxon>
        <taxon>Arundineae</taxon>
        <taxon>Arundo</taxon>
    </lineage>
</organism>
<protein>
    <recommendedName>
        <fullName evidence="2">RING-type E3 ubiquitin transferase</fullName>
        <ecNumber evidence="2">2.3.2.27</ecNumber>
    </recommendedName>
</protein>
<evidence type="ECO:0000256" key="1">
    <source>
        <dbReference type="ARBA" id="ARBA00000900"/>
    </source>
</evidence>
<evidence type="ECO:0000256" key="4">
    <source>
        <dbReference type="ARBA" id="ARBA00022723"/>
    </source>
</evidence>
<dbReference type="PANTHER" id="PTHR15710">
    <property type="entry name" value="E3 UBIQUITIN-PROTEIN LIGASE PRAJA"/>
    <property type="match status" value="1"/>
</dbReference>
<sequence>MPVVKISRRHLNDDPQCPVCKDKFEIGSEAREMPCKHLYHADCIIPWLVQHNSCPVCRHPLPSQRSGRTTRVPSAYYNETAGPGVAAPDLGSVPRNNDSGSQESNSSFSFLWPFGPSTSNSSPYLYEGNVGEPVVYDDPSQITYSEWHYDH</sequence>
<dbReference type="GO" id="GO:0005737">
    <property type="term" value="C:cytoplasm"/>
    <property type="evidence" value="ECO:0007669"/>
    <property type="project" value="TreeGrafter"/>
</dbReference>
<evidence type="ECO:0000259" key="10">
    <source>
        <dbReference type="PROSITE" id="PS50089"/>
    </source>
</evidence>
<proteinExistence type="predicted"/>
<dbReference type="EMBL" id="GBRH01221341">
    <property type="protein sequence ID" value="JAD76554.1"/>
    <property type="molecule type" value="Transcribed_RNA"/>
</dbReference>
<evidence type="ECO:0000256" key="8">
    <source>
        <dbReference type="PROSITE-ProRule" id="PRU00175"/>
    </source>
</evidence>
<keyword evidence="7" id="KW-0862">Zinc</keyword>
<reference evidence="11" key="1">
    <citation type="submission" date="2014-09" db="EMBL/GenBank/DDBJ databases">
        <authorList>
            <person name="Magalhaes I.L.F."/>
            <person name="Oliveira U."/>
            <person name="Santos F.R."/>
            <person name="Vidigal T.H.D.A."/>
            <person name="Brescovit A.D."/>
            <person name="Santos A.J."/>
        </authorList>
    </citation>
    <scope>NUCLEOTIDE SEQUENCE</scope>
    <source>
        <tissue evidence="11">Shoot tissue taken approximately 20 cm above the soil surface</tissue>
    </source>
</reference>
<dbReference type="GO" id="GO:0016567">
    <property type="term" value="P:protein ubiquitination"/>
    <property type="evidence" value="ECO:0007669"/>
    <property type="project" value="TreeGrafter"/>
</dbReference>
<evidence type="ECO:0000256" key="6">
    <source>
        <dbReference type="ARBA" id="ARBA00022786"/>
    </source>
</evidence>
<dbReference type="InterPro" id="IPR013083">
    <property type="entry name" value="Znf_RING/FYVE/PHD"/>
</dbReference>
<dbReference type="Pfam" id="PF13639">
    <property type="entry name" value="zf-RING_2"/>
    <property type="match status" value="1"/>
</dbReference>
<dbReference type="AlphaFoldDB" id="A0A0A9CJT1"/>
<dbReference type="CDD" id="cd16667">
    <property type="entry name" value="RING-H2_RNF126-like"/>
    <property type="match status" value="1"/>
</dbReference>
<dbReference type="PANTHER" id="PTHR15710:SF126">
    <property type="entry name" value="RING-TYPE E3 UBIQUITIN TRANSFERASE"/>
    <property type="match status" value="1"/>
</dbReference>
<evidence type="ECO:0000313" key="11">
    <source>
        <dbReference type="EMBL" id="JAD76554.1"/>
    </source>
</evidence>
<dbReference type="Gene3D" id="3.30.40.10">
    <property type="entry name" value="Zinc/RING finger domain, C3HC4 (zinc finger)"/>
    <property type="match status" value="1"/>
</dbReference>
<feature type="compositionally biased region" description="Low complexity" evidence="9">
    <location>
        <begin position="96"/>
        <end position="106"/>
    </location>
</feature>
<keyword evidence="4" id="KW-0479">Metal-binding</keyword>
<keyword evidence="6" id="KW-0833">Ubl conjugation pathway</keyword>